<feature type="domain" description="Mycothiol-dependent maleylpyruvate isomerase metal-binding" evidence="1">
    <location>
        <begin position="15"/>
        <end position="133"/>
    </location>
</feature>
<dbReference type="InterPro" id="IPR017517">
    <property type="entry name" value="Maleyloyr_isom"/>
</dbReference>
<gene>
    <name evidence="2" type="ORF">METZ01_LOCUS102649</name>
</gene>
<sequence>MSEGDRTDTLAAYTSACAFFGERLSNVTDLDWDLPTPCDGWDVRTLVAHVVTGEALVTQVLSGGGSWDAEVDPSILGLNPMAVWRGTALAALEVASSEGVLDAIHAHAVGDLPGGVIVGFRATDNLVHGWDLARACGADVDLPEALAKRCFDFWLPLAGSAGMDAHFGGPVMPPEGASAGVRLLSLLGRTV</sequence>
<dbReference type="InterPro" id="IPR017520">
    <property type="entry name" value="CHP03086"/>
</dbReference>
<dbReference type="InterPro" id="IPR034660">
    <property type="entry name" value="DinB/YfiT-like"/>
</dbReference>
<dbReference type="EMBL" id="UINC01011265">
    <property type="protein sequence ID" value="SVA49795.1"/>
    <property type="molecule type" value="Genomic_DNA"/>
</dbReference>
<dbReference type="Gene3D" id="1.20.120.450">
    <property type="entry name" value="dinb family like domain"/>
    <property type="match status" value="1"/>
</dbReference>
<dbReference type="NCBIfam" id="TIGR03086">
    <property type="entry name" value="TIGR03086 family metal-binding protein"/>
    <property type="match status" value="1"/>
</dbReference>
<dbReference type="NCBIfam" id="TIGR03083">
    <property type="entry name" value="maleylpyruvate isomerase family mycothiol-dependent enzyme"/>
    <property type="match status" value="1"/>
</dbReference>
<dbReference type="Pfam" id="PF11716">
    <property type="entry name" value="MDMPI_N"/>
    <property type="match status" value="1"/>
</dbReference>
<organism evidence="2">
    <name type="scientific">marine metagenome</name>
    <dbReference type="NCBI Taxonomy" id="408172"/>
    <lineage>
        <taxon>unclassified sequences</taxon>
        <taxon>metagenomes</taxon>
        <taxon>ecological metagenomes</taxon>
    </lineage>
</organism>
<evidence type="ECO:0000313" key="2">
    <source>
        <dbReference type="EMBL" id="SVA49795.1"/>
    </source>
</evidence>
<reference evidence="2" key="1">
    <citation type="submission" date="2018-05" db="EMBL/GenBank/DDBJ databases">
        <authorList>
            <person name="Lanie J.A."/>
            <person name="Ng W.-L."/>
            <person name="Kazmierczak K.M."/>
            <person name="Andrzejewski T.M."/>
            <person name="Davidsen T.M."/>
            <person name="Wayne K.J."/>
            <person name="Tettelin H."/>
            <person name="Glass J.I."/>
            <person name="Rusch D."/>
            <person name="Podicherti R."/>
            <person name="Tsui H.-C.T."/>
            <person name="Winkler M.E."/>
        </authorList>
    </citation>
    <scope>NUCLEOTIDE SEQUENCE</scope>
</reference>
<dbReference type="SUPFAM" id="SSF109854">
    <property type="entry name" value="DinB/YfiT-like putative metalloenzymes"/>
    <property type="match status" value="1"/>
</dbReference>
<name>A0A381WBB0_9ZZZZ</name>
<dbReference type="AlphaFoldDB" id="A0A381WBB0"/>
<dbReference type="InterPro" id="IPR024344">
    <property type="entry name" value="MDMPI_metal-binding"/>
</dbReference>
<proteinExistence type="predicted"/>
<dbReference type="GO" id="GO:0046872">
    <property type="term" value="F:metal ion binding"/>
    <property type="evidence" value="ECO:0007669"/>
    <property type="project" value="InterPro"/>
</dbReference>
<accession>A0A381WBB0</accession>
<protein>
    <recommendedName>
        <fullName evidence="1">Mycothiol-dependent maleylpyruvate isomerase metal-binding domain-containing protein</fullName>
    </recommendedName>
</protein>
<evidence type="ECO:0000259" key="1">
    <source>
        <dbReference type="Pfam" id="PF11716"/>
    </source>
</evidence>